<dbReference type="EMBL" id="JAVMIP010000001">
    <property type="protein sequence ID" value="MDS3859245.1"/>
    <property type="molecule type" value="Genomic_DNA"/>
</dbReference>
<dbReference type="AlphaFoldDB" id="A0AAE4JUD1"/>
<evidence type="ECO:0000313" key="1">
    <source>
        <dbReference type="EMBL" id="MDS3859245.1"/>
    </source>
</evidence>
<dbReference type="RefSeq" id="WP_322876583.1">
    <property type="nucleotide sequence ID" value="NZ_JAVMIP010000001.1"/>
</dbReference>
<dbReference type="SUPFAM" id="SSF53756">
    <property type="entry name" value="UDP-Glycosyltransferase/glycogen phosphorylase"/>
    <property type="match status" value="1"/>
</dbReference>
<keyword evidence="2" id="KW-1185">Reference proteome</keyword>
<name>A0AAE4JUD1_9CYAN</name>
<evidence type="ECO:0008006" key="3">
    <source>
        <dbReference type="Google" id="ProtNLM"/>
    </source>
</evidence>
<proteinExistence type="predicted"/>
<evidence type="ECO:0000313" key="2">
    <source>
        <dbReference type="Proteomes" id="UP001268256"/>
    </source>
</evidence>
<organism evidence="1 2">
    <name type="scientific">Pseudocalidococcus azoricus BACA0444</name>
    <dbReference type="NCBI Taxonomy" id="2918990"/>
    <lineage>
        <taxon>Bacteria</taxon>
        <taxon>Bacillati</taxon>
        <taxon>Cyanobacteriota</taxon>
        <taxon>Cyanophyceae</taxon>
        <taxon>Acaryochloridales</taxon>
        <taxon>Thermosynechococcaceae</taxon>
        <taxon>Pseudocalidococcus</taxon>
        <taxon>Pseudocalidococcus azoricus</taxon>
    </lineage>
</organism>
<dbReference type="Proteomes" id="UP001268256">
    <property type="component" value="Unassembled WGS sequence"/>
</dbReference>
<comment type="caution">
    <text evidence="1">The sequence shown here is derived from an EMBL/GenBank/DDBJ whole genome shotgun (WGS) entry which is preliminary data.</text>
</comment>
<accession>A0AAE4JUD1</accession>
<sequence>MVRLLQIVPDLPPSVNGLGDYALNLARPLYSNYGIVTEFAVGNPNWKSTDRPGYVENFKATPVQSRKADALVELIKDHEIVILHYVGYGYAKRGCPFWLVHGLEEWKKQRNCKLITMFHELYASGTIQSSAFWLHNIQKKICQNILSISQASITSNRHYVELLQKLQNNTELKILSLPVFSNVGEAAYNKPLIERDKHLIIFGGKSKRRLIYKNSVDKLNFVCNSLDITKIIDIGEPISGINYDIINIDVMCIGKQERNIICYYLTNSMAAFLSYPSNVLAKSTVFAAYCSHGIIPILETKYQKVKDDIAYGTHYLTPSSSFENLHELQTISNQVFDWYQSHTLEKQTKIFSDIIKD</sequence>
<gene>
    <name evidence="1" type="ORF">RIF25_00350</name>
</gene>
<protein>
    <recommendedName>
        <fullName evidence="3">Glycosyltransferase</fullName>
    </recommendedName>
</protein>
<reference evidence="2" key="1">
    <citation type="submission" date="2023-07" db="EMBL/GenBank/DDBJ databases">
        <authorList>
            <person name="Luz R."/>
            <person name="Cordeiro R."/>
            <person name="Fonseca A."/>
            <person name="Goncalves V."/>
        </authorList>
    </citation>
    <scope>NUCLEOTIDE SEQUENCE [LARGE SCALE GENOMIC DNA]</scope>
    <source>
        <strain evidence="2">BACA0444</strain>
    </source>
</reference>